<accession>A0AA88XVN4</accession>
<gene>
    <name evidence="1" type="ORF">FSP39_018058</name>
</gene>
<keyword evidence="2" id="KW-1185">Reference proteome</keyword>
<proteinExistence type="predicted"/>
<dbReference type="Proteomes" id="UP001186944">
    <property type="component" value="Unassembled WGS sequence"/>
</dbReference>
<sequence>MPSLLNLGSCGLYVVHGSFKTGTSATGWKIDRLLRSLWYVIENSPTRREEYESIGGSGVFPLRFCSTRCLEDIPVAERALEIWPSVIKYVKKISIGPKSKIPSISSFHKKFQSDKPVLPFPAEFSKCLSRQTSQVLEKVNTKAKLANIHVMAPENIVHPKHEEMGVATMQHLRKAEKRN</sequence>
<protein>
    <submittedName>
        <fullName evidence="1">Uncharacterized protein</fullName>
    </submittedName>
</protein>
<name>A0AA88XVN4_PINIB</name>
<organism evidence="1 2">
    <name type="scientific">Pinctada imbricata</name>
    <name type="common">Atlantic pearl-oyster</name>
    <name type="synonym">Pinctada martensii</name>
    <dbReference type="NCBI Taxonomy" id="66713"/>
    <lineage>
        <taxon>Eukaryota</taxon>
        <taxon>Metazoa</taxon>
        <taxon>Spiralia</taxon>
        <taxon>Lophotrochozoa</taxon>
        <taxon>Mollusca</taxon>
        <taxon>Bivalvia</taxon>
        <taxon>Autobranchia</taxon>
        <taxon>Pteriomorphia</taxon>
        <taxon>Pterioida</taxon>
        <taxon>Pterioidea</taxon>
        <taxon>Pteriidae</taxon>
        <taxon>Pinctada</taxon>
    </lineage>
</organism>
<comment type="caution">
    <text evidence="1">The sequence shown here is derived from an EMBL/GenBank/DDBJ whole genome shotgun (WGS) entry which is preliminary data.</text>
</comment>
<evidence type="ECO:0000313" key="1">
    <source>
        <dbReference type="EMBL" id="KAK3091222.1"/>
    </source>
</evidence>
<dbReference type="EMBL" id="VSWD01000010">
    <property type="protein sequence ID" value="KAK3091222.1"/>
    <property type="molecule type" value="Genomic_DNA"/>
</dbReference>
<dbReference type="AlphaFoldDB" id="A0AA88XVN4"/>
<reference evidence="1" key="1">
    <citation type="submission" date="2019-08" db="EMBL/GenBank/DDBJ databases">
        <title>The improved chromosome-level genome for the pearl oyster Pinctada fucata martensii using PacBio sequencing and Hi-C.</title>
        <authorList>
            <person name="Zheng Z."/>
        </authorList>
    </citation>
    <scope>NUCLEOTIDE SEQUENCE</scope>
    <source>
        <strain evidence="1">ZZ-2019</strain>
        <tissue evidence="1">Adductor muscle</tissue>
    </source>
</reference>
<evidence type="ECO:0000313" key="2">
    <source>
        <dbReference type="Proteomes" id="UP001186944"/>
    </source>
</evidence>